<reference evidence="1" key="1">
    <citation type="submission" date="2014-02" db="EMBL/GenBank/DDBJ databases">
        <title>Expanding our view of genomic diversity in Candidatus Accumulibacter clades.</title>
        <authorList>
            <person name="Skennerton C.T."/>
            <person name="Barr J.J."/>
            <person name="Slater F.R."/>
            <person name="Bond P.L."/>
            <person name="Tyson G.W."/>
        </authorList>
    </citation>
    <scope>NUCLEOTIDE SEQUENCE [LARGE SCALE GENOMIC DNA]</scope>
</reference>
<evidence type="ECO:0000313" key="2">
    <source>
        <dbReference type="Proteomes" id="UP000022141"/>
    </source>
</evidence>
<dbReference type="STRING" id="1454004.AW11_02986"/>
<protein>
    <recommendedName>
        <fullName evidence="3">PilZ domain-containing protein</fullName>
    </recommendedName>
</protein>
<evidence type="ECO:0008006" key="3">
    <source>
        <dbReference type="Google" id="ProtNLM"/>
    </source>
</evidence>
<comment type="caution">
    <text evidence="1">The sequence shown here is derived from an EMBL/GenBank/DDBJ whole genome shotgun (WGS) entry which is preliminary data.</text>
</comment>
<dbReference type="AlphaFoldDB" id="A0A011PG22"/>
<proteinExistence type="predicted"/>
<name>A0A011PG22_ACCRE</name>
<dbReference type="PATRIC" id="fig|1454004.3.peg.3079"/>
<dbReference type="eggNOG" id="ENOG502ZB76">
    <property type="taxonomic scope" value="Bacteria"/>
</dbReference>
<dbReference type="EMBL" id="JEMY01000043">
    <property type="protein sequence ID" value="EXI86536.1"/>
    <property type="molecule type" value="Genomic_DNA"/>
</dbReference>
<keyword evidence="2" id="KW-1185">Reference proteome</keyword>
<organism evidence="1 2">
    <name type="scientific">Accumulibacter regalis</name>
    <dbReference type="NCBI Taxonomy" id="522306"/>
    <lineage>
        <taxon>Bacteria</taxon>
        <taxon>Pseudomonadati</taxon>
        <taxon>Pseudomonadota</taxon>
        <taxon>Betaproteobacteria</taxon>
        <taxon>Candidatus Accumulibacter</taxon>
    </lineage>
</organism>
<gene>
    <name evidence="1" type="ORF">AW11_02986</name>
</gene>
<evidence type="ECO:0000313" key="1">
    <source>
        <dbReference type="EMBL" id="EXI86536.1"/>
    </source>
</evidence>
<accession>A0A011PG22</accession>
<dbReference type="Proteomes" id="UP000022141">
    <property type="component" value="Unassembled WGS sequence"/>
</dbReference>
<sequence length="509" mass="57048">MMFNFFAKRSDHPLADSKELKRIIAELHVDKPAKAVDEVSGWFDSLQHVENFRVDQFFDVLRQLDEAAQRHLLRVARDYLLAARLTKLEEERLWTRSYRYWGQVATLYRDCVERARLAPKSKGSDAFKASVPLALVRSQAARCNQLKWLAFRYGSADEDLWRSLGETYLLAEGAGNAQKAVPLYPARKGLCTVAQQYLHAIAFFASSMDSLMPVQIELADRLIAHFLPHFVLLPDCRPDSVYWVDAAAGTAPLRLARHPGVGRPGLRFFSPGTALPALEELLHRVERGEIPSDLNLGGEYAQRALLPVLRHLHLYWAKCPPQRRHTRHAVKTRMLVLFGFDDSYSLFSGAASRPGNDAGMDDWVVENVSLGGFRAQVGEVGSGRINIGALLAVQPEGGDNWMLGVARRFTRRDTDGASLGVQVLSRQALSIELRPRRRGFSAAVAIPGIWLQDRGEAGILRIVLPLAGFNVRETLEFSHQGKRRELIPMELEEAGAEYEIGCFREQAAT</sequence>